<evidence type="ECO:0000256" key="2">
    <source>
        <dbReference type="SAM" id="Phobius"/>
    </source>
</evidence>
<dbReference type="InterPro" id="IPR011161">
    <property type="entry name" value="MHC_I-like_Ag-recog"/>
</dbReference>
<gene>
    <name evidence="4" type="primary">LOC109096127</name>
</gene>
<dbReference type="SUPFAM" id="SSF48726">
    <property type="entry name" value="Immunoglobulin"/>
    <property type="match status" value="1"/>
</dbReference>
<dbReference type="SUPFAM" id="SSF54452">
    <property type="entry name" value="MHC antigen-recognition domain"/>
    <property type="match status" value="1"/>
</dbReference>
<dbReference type="PROSITE" id="PS50835">
    <property type="entry name" value="IG_LIKE"/>
    <property type="match status" value="1"/>
</dbReference>
<dbReference type="GO" id="GO:0006955">
    <property type="term" value="P:immune response"/>
    <property type="evidence" value="ECO:0007669"/>
    <property type="project" value="TreeGrafter"/>
</dbReference>
<dbReference type="GO" id="GO:0009897">
    <property type="term" value="C:external side of plasma membrane"/>
    <property type="evidence" value="ECO:0007669"/>
    <property type="project" value="TreeGrafter"/>
</dbReference>
<dbReference type="Proteomes" id="UP001155660">
    <property type="component" value="Chromosome A23"/>
</dbReference>
<reference evidence="4" key="1">
    <citation type="submission" date="2025-08" db="UniProtKB">
        <authorList>
            <consortium name="RefSeq"/>
        </authorList>
    </citation>
    <scope>IDENTIFICATION</scope>
    <source>
        <tissue evidence="4">Muscle</tissue>
    </source>
</reference>
<keyword evidence="2" id="KW-1133">Transmembrane helix</keyword>
<feature type="domain" description="Ig-like" evidence="3">
    <location>
        <begin position="268"/>
        <end position="369"/>
    </location>
</feature>
<dbReference type="InterPro" id="IPR007110">
    <property type="entry name" value="Ig-like_dom"/>
</dbReference>
<protein>
    <submittedName>
        <fullName evidence="4">Zinc-alpha-2-glycoprotein-like isoform X1</fullName>
    </submittedName>
</protein>
<keyword evidence="2" id="KW-0472">Membrane</keyword>
<evidence type="ECO:0000256" key="1">
    <source>
        <dbReference type="ARBA" id="ARBA00023180"/>
    </source>
</evidence>
<keyword evidence="1" id="KW-0325">Glycoprotein</keyword>
<dbReference type="Pfam" id="PF00129">
    <property type="entry name" value="MHC_I"/>
    <property type="match status" value="1"/>
</dbReference>
<accession>A0A9Q9VPZ6</accession>
<name>A0A9Q9VPZ6_CYPCA</name>
<keyword evidence="2" id="KW-0812">Transmembrane</keyword>
<evidence type="ECO:0000313" key="4">
    <source>
        <dbReference type="RefSeq" id="XP_042569056.1"/>
    </source>
</evidence>
<dbReference type="GO" id="GO:0005615">
    <property type="term" value="C:extracellular space"/>
    <property type="evidence" value="ECO:0007669"/>
    <property type="project" value="TreeGrafter"/>
</dbReference>
<dbReference type="InterPro" id="IPR013783">
    <property type="entry name" value="Ig-like_fold"/>
</dbReference>
<dbReference type="PANTHER" id="PTHR16675:SF235">
    <property type="entry name" value="SHKT DOMAIN-CONTAINING PROTEIN"/>
    <property type="match status" value="1"/>
</dbReference>
<evidence type="ECO:0000259" key="3">
    <source>
        <dbReference type="PROSITE" id="PS50835"/>
    </source>
</evidence>
<dbReference type="InterPro" id="IPR050208">
    <property type="entry name" value="MHC_class-I_related"/>
</dbReference>
<dbReference type="KEGG" id="ccar:109096127"/>
<dbReference type="Pfam" id="PF07654">
    <property type="entry name" value="C1-set"/>
    <property type="match status" value="1"/>
</dbReference>
<dbReference type="InterPro" id="IPR003597">
    <property type="entry name" value="Ig_C1-set"/>
</dbReference>
<dbReference type="InterPro" id="IPR037055">
    <property type="entry name" value="MHC_I-like_Ag-recog_sf"/>
</dbReference>
<dbReference type="RefSeq" id="XP_042569056.1">
    <property type="nucleotide sequence ID" value="XM_042713122.1"/>
</dbReference>
<dbReference type="InterPro" id="IPR036179">
    <property type="entry name" value="Ig-like_dom_sf"/>
</dbReference>
<dbReference type="Gene3D" id="2.60.40.10">
    <property type="entry name" value="Immunoglobulins"/>
    <property type="match status" value="1"/>
</dbReference>
<proteinExistence type="predicted"/>
<dbReference type="InterPro" id="IPR011162">
    <property type="entry name" value="MHC_I/II-like_Ag-recog"/>
</dbReference>
<dbReference type="AlphaFoldDB" id="A0A9Q9VPZ6"/>
<sequence>MLTLAANRTLYRSNISGWICDIVYAGYLLEAASTSLDSANSASTSERLSVGVSQPDYGLVNLPFVFCKLGRRKQKYLYCAITGCYDTMSTRVRQFLLLSSLVALHAEYSGHHSLIIYVTFAPGHQYLPKYSSYGMLDDYRVFTYDSTTDVFSHPFGQLESLSTVWRDLRDCTNFKTGYFNLFSRYSNLTLGLKGPLLQLMYGCQLSHNGTSSGLYHFSADGEYSLSMDMDSPQWYSYLPQDLDIKNILNRFELWNHNNLIYIHRDCVPRLKKFYEHSRTILDQKVRPKAVISHKRAGALNCVVTGFYPKEITVEWMVNGQPALDGISTGLLPNHDQTYQIQVTILLSDATQNYSCQIKHSSLQEPMVLTWDASSIMTDEKTSLHIGLIAGLITMLTLIVVLICFILKRVIWNKNVYL</sequence>
<dbReference type="SMART" id="SM00407">
    <property type="entry name" value="IGc1"/>
    <property type="match status" value="1"/>
</dbReference>
<organism evidence="4">
    <name type="scientific">Cyprinus carpio</name>
    <name type="common">Common carp</name>
    <dbReference type="NCBI Taxonomy" id="7962"/>
    <lineage>
        <taxon>Eukaryota</taxon>
        <taxon>Metazoa</taxon>
        <taxon>Chordata</taxon>
        <taxon>Craniata</taxon>
        <taxon>Vertebrata</taxon>
        <taxon>Euteleostomi</taxon>
        <taxon>Actinopterygii</taxon>
        <taxon>Neopterygii</taxon>
        <taxon>Teleostei</taxon>
        <taxon>Ostariophysi</taxon>
        <taxon>Cypriniformes</taxon>
        <taxon>Cyprinidae</taxon>
        <taxon>Cyprininae</taxon>
        <taxon>Cyprinus</taxon>
    </lineage>
</organism>
<feature type="transmembrane region" description="Helical" evidence="2">
    <location>
        <begin position="383"/>
        <end position="406"/>
    </location>
</feature>
<dbReference type="Gene3D" id="3.30.500.10">
    <property type="entry name" value="MHC class I-like antigen recognition-like"/>
    <property type="match status" value="1"/>
</dbReference>
<dbReference type="GeneID" id="109096127"/>
<dbReference type="PANTHER" id="PTHR16675">
    <property type="entry name" value="MHC CLASS I-RELATED"/>
    <property type="match status" value="1"/>
</dbReference>